<proteinExistence type="predicted"/>
<evidence type="ECO:0008006" key="4">
    <source>
        <dbReference type="Google" id="ProtNLM"/>
    </source>
</evidence>
<dbReference type="Proteomes" id="UP000281955">
    <property type="component" value="Unassembled WGS sequence"/>
</dbReference>
<dbReference type="InParanoid" id="A0A420XRW5"/>
<evidence type="ECO:0000313" key="3">
    <source>
        <dbReference type="Proteomes" id="UP000281955"/>
    </source>
</evidence>
<name>A0A420XRW5_9ACTN</name>
<accession>A0A420XRW5</accession>
<sequence length="282" mass="28859">MRLTRRPSGASEPDRSVPAELARLVSAVARSTGEERDAADGQEPVDTAARARELRALGVALARSARGAGGRAVLGGRWLVDTLLEAAPRLPLRDRETLRRHHPGLSDDEVAAALVRAAARATSVVGAAGGAAAAASWAVPPSLLLSVPVELAAETLAVAAVEVKLVAELHALRGVVPGATVPSGVPGGMLPAGLASSGVLAYVMSWANGRGIDPSDPRWMATTLGTAAKAQIRKRMFGRAARGVTSLGPLLTGAVAGAVVNGRATRSLGEKIDSDLRRSGRR</sequence>
<dbReference type="RefSeq" id="WP_121192647.1">
    <property type="nucleotide sequence ID" value="NZ_RBWV01000010.1"/>
</dbReference>
<evidence type="ECO:0000313" key="2">
    <source>
        <dbReference type="EMBL" id="RKS77628.1"/>
    </source>
</evidence>
<comment type="caution">
    <text evidence="2">The sequence shown here is derived from an EMBL/GenBank/DDBJ whole genome shotgun (WGS) entry which is preliminary data.</text>
</comment>
<evidence type="ECO:0000256" key="1">
    <source>
        <dbReference type="SAM" id="MobiDB-lite"/>
    </source>
</evidence>
<organism evidence="2 3">
    <name type="scientific">Motilibacter peucedani</name>
    <dbReference type="NCBI Taxonomy" id="598650"/>
    <lineage>
        <taxon>Bacteria</taxon>
        <taxon>Bacillati</taxon>
        <taxon>Actinomycetota</taxon>
        <taxon>Actinomycetes</taxon>
        <taxon>Motilibacterales</taxon>
        <taxon>Motilibacteraceae</taxon>
        <taxon>Motilibacter</taxon>
    </lineage>
</organism>
<reference evidence="2 3" key="1">
    <citation type="submission" date="2018-10" db="EMBL/GenBank/DDBJ databases">
        <title>Genomic Encyclopedia of Archaeal and Bacterial Type Strains, Phase II (KMG-II): from individual species to whole genera.</title>
        <authorList>
            <person name="Goeker M."/>
        </authorList>
    </citation>
    <scope>NUCLEOTIDE SEQUENCE [LARGE SCALE GENOMIC DNA]</scope>
    <source>
        <strain evidence="2 3">RP-AC37</strain>
    </source>
</reference>
<dbReference type="AlphaFoldDB" id="A0A420XRW5"/>
<feature type="region of interest" description="Disordered" evidence="1">
    <location>
        <begin position="1"/>
        <end position="20"/>
    </location>
</feature>
<dbReference type="OrthoDB" id="5195644at2"/>
<protein>
    <recommendedName>
        <fullName evidence="4">EcsC family protein</fullName>
    </recommendedName>
</protein>
<keyword evidence="3" id="KW-1185">Reference proteome</keyword>
<dbReference type="EMBL" id="RBWV01000010">
    <property type="protein sequence ID" value="RKS77628.1"/>
    <property type="molecule type" value="Genomic_DNA"/>
</dbReference>
<gene>
    <name evidence="2" type="ORF">CLV35_1322</name>
</gene>